<dbReference type="PANTHER" id="PTHR30558:SF7">
    <property type="entry name" value="TOL-PAL SYSTEM PROTEIN TOLR"/>
    <property type="match status" value="1"/>
</dbReference>
<evidence type="ECO:0000256" key="10">
    <source>
        <dbReference type="RuleBase" id="RU003879"/>
    </source>
</evidence>
<dbReference type="Pfam" id="PF02472">
    <property type="entry name" value="ExbD"/>
    <property type="match status" value="1"/>
</dbReference>
<keyword evidence="6 10" id="KW-0812">Transmembrane</keyword>
<comment type="subcellular location">
    <subcellularLocation>
        <location evidence="1">Cell membrane</location>
        <topology evidence="1">Single-pass membrane protein</topology>
    </subcellularLocation>
    <subcellularLocation>
        <location evidence="10">Cell membrane</location>
        <topology evidence="10">Single-pass type II membrane protein</topology>
    </subcellularLocation>
</comment>
<feature type="transmembrane region" description="Helical" evidence="11">
    <location>
        <begin position="22"/>
        <end position="45"/>
    </location>
</feature>
<dbReference type="EMBL" id="BMZS01000016">
    <property type="protein sequence ID" value="GHD63494.1"/>
    <property type="molecule type" value="Genomic_DNA"/>
</dbReference>
<dbReference type="GO" id="GO:0022857">
    <property type="term" value="F:transmembrane transporter activity"/>
    <property type="evidence" value="ECO:0007669"/>
    <property type="project" value="InterPro"/>
</dbReference>
<evidence type="ECO:0000256" key="2">
    <source>
        <dbReference type="ARBA" id="ARBA00005811"/>
    </source>
</evidence>
<keyword evidence="7 11" id="KW-1133">Transmembrane helix</keyword>
<dbReference type="GO" id="GO:0051301">
    <property type="term" value="P:cell division"/>
    <property type="evidence" value="ECO:0007669"/>
    <property type="project" value="UniProtKB-KW"/>
</dbReference>
<evidence type="ECO:0000256" key="7">
    <source>
        <dbReference type="ARBA" id="ARBA00022989"/>
    </source>
</evidence>
<evidence type="ECO:0000313" key="12">
    <source>
        <dbReference type="EMBL" id="GHD63494.1"/>
    </source>
</evidence>
<sequence>MAAPIIKAGGNGRRRYRPLSEINVTPFVDVMLVLLIVFMVTAPLLTVGVPVDLPKTEAAQLTDQVEPLVITVRADGSIYLQETEVAADQLVPRLTAITGAKADTRIFVRGDRRIAYGSVMEVMGMVSAAGFTRVALLAELPEPPASATR</sequence>
<evidence type="ECO:0000256" key="5">
    <source>
        <dbReference type="ARBA" id="ARBA00022618"/>
    </source>
</evidence>
<keyword evidence="5" id="KW-0132">Cell division</keyword>
<dbReference type="PANTHER" id="PTHR30558">
    <property type="entry name" value="EXBD MEMBRANE COMPONENT OF PMF-DRIVEN MACROMOLECULE IMPORT SYSTEM"/>
    <property type="match status" value="1"/>
</dbReference>
<keyword evidence="8 11" id="KW-0472">Membrane</keyword>
<protein>
    <submittedName>
        <fullName evidence="12">Biopolymer transporter ExbD</fullName>
    </submittedName>
</protein>
<comment type="caution">
    <text evidence="12">The sequence shown here is derived from an EMBL/GenBank/DDBJ whole genome shotgun (WGS) entry which is preliminary data.</text>
</comment>
<organism evidence="12 13">
    <name type="scientific">Thalassobaculum fulvum</name>
    <dbReference type="NCBI Taxonomy" id="1633335"/>
    <lineage>
        <taxon>Bacteria</taxon>
        <taxon>Pseudomonadati</taxon>
        <taxon>Pseudomonadota</taxon>
        <taxon>Alphaproteobacteria</taxon>
        <taxon>Rhodospirillales</taxon>
        <taxon>Thalassobaculaceae</taxon>
        <taxon>Thalassobaculum</taxon>
    </lineage>
</organism>
<gene>
    <name evidence="12" type="ORF">GCM10017083_53840</name>
</gene>
<dbReference type="InterPro" id="IPR014168">
    <property type="entry name" value="Tol-Pal_TolR"/>
</dbReference>
<name>A0A918XY78_9PROT</name>
<evidence type="ECO:0000256" key="1">
    <source>
        <dbReference type="ARBA" id="ARBA00004162"/>
    </source>
</evidence>
<dbReference type="GO" id="GO:0005886">
    <property type="term" value="C:plasma membrane"/>
    <property type="evidence" value="ECO:0007669"/>
    <property type="project" value="UniProtKB-SubCell"/>
</dbReference>
<keyword evidence="9" id="KW-0131">Cell cycle</keyword>
<dbReference type="RefSeq" id="WP_189995600.1">
    <property type="nucleotide sequence ID" value="NZ_BMZS01000016.1"/>
</dbReference>
<keyword evidence="10" id="KW-0813">Transport</keyword>
<evidence type="ECO:0000256" key="3">
    <source>
        <dbReference type="ARBA" id="ARBA00022475"/>
    </source>
</evidence>
<evidence type="ECO:0000256" key="8">
    <source>
        <dbReference type="ARBA" id="ARBA00023136"/>
    </source>
</evidence>
<evidence type="ECO:0000256" key="6">
    <source>
        <dbReference type="ARBA" id="ARBA00022692"/>
    </source>
</evidence>
<dbReference type="GO" id="GO:0015031">
    <property type="term" value="P:protein transport"/>
    <property type="evidence" value="ECO:0007669"/>
    <property type="project" value="UniProtKB-KW"/>
</dbReference>
<dbReference type="InterPro" id="IPR003400">
    <property type="entry name" value="ExbD"/>
</dbReference>
<reference evidence="12" key="2">
    <citation type="submission" date="2020-09" db="EMBL/GenBank/DDBJ databases">
        <authorList>
            <person name="Sun Q."/>
            <person name="Kim S."/>
        </authorList>
    </citation>
    <scope>NUCLEOTIDE SEQUENCE</scope>
    <source>
        <strain evidence="12">KCTC 42651</strain>
    </source>
</reference>
<dbReference type="NCBIfam" id="TIGR02801">
    <property type="entry name" value="tolR"/>
    <property type="match status" value="1"/>
</dbReference>
<accession>A0A918XY78</accession>
<dbReference type="AlphaFoldDB" id="A0A918XY78"/>
<evidence type="ECO:0000256" key="9">
    <source>
        <dbReference type="ARBA" id="ARBA00023306"/>
    </source>
</evidence>
<dbReference type="Proteomes" id="UP000630353">
    <property type="component" value="Unassembled WGS sequence"/>
</dbReference>
<proteinExistence type="inferred from homology"/>
<keyword evidence="13" id="KW-1185">Reference proteome</keyword>
<reference evidence="12" key="1">
    <citation type="journal article" date="2014" name="Int. J. Syst. Evol. Microbiol.">
        <title>Complete genome sequence of Corynebacterium casei LMG S-19264T (=DSM 44701T), isolated from a smear-ripened cheese.</title>
        <authorList>
            <consortium name="US DOE Joint Genome Institute (JGI-PGF)"/>
            <person name="Walter F."/>
            <person name="Albersmeier A."/>
            <person name="Kalinowski J."/>
            <person name="Ruckert C."/>
        </authorList>
    </citation>
    <scope>NUCLEOTIDE SEQUENCE</scope>
    <source>
        <strain evidence="12">KCTC 42651</strain>
    </source>
</reference>
<comment type="similarity">
    <text evidence="2 10">Belongs to the ExbD/TolR family.</text>
</comment>
<keyword evidence="4" id="KW-0997">Cell inner membrane</keyword>
<evidence type="ECO:0000256" key="11">
    <source>
        <dbReference type="SAM" id="Phobius"/>
    </source>
</evidence>
<evidence type="ECO:0000313" key="13">
    <source>
        <dbReference type="Proteomes" id="UP000630353"/>
    </source>
</evidence>
<keyword evidence="10" id="KW-0653">Protein transport</keyword>
<dbReference type="Gene3D" id="3.30.420.270">
    <property type="match status" value="1"/>
</dbReference>
<evidence type="ECO:0000256" key="4">
    <source>
        <dbReference type="ARBA" id="ARBA00022519"/>
    </source>
</evidence>
<keyword evidence="3" id="KW-1003">Cell membrane</keyword>